<dbReference type="InterPro" id="IPR039428">
    <property type="entry name" value="NUOK/Mnh_C1-like"/>
</dbReference>
<evidence type="ECO:0000256" key="14">
    <source>
        <dbReference type="ARBA" id="ARBA00023128"/>
    </source>
</evidence>
<evidence type="ECO:0000256" key="10">
    <source>
        <dbReference type="ARBA" id="ARBA00022982"/>
    </source>
</evidence>
<evidence type="ECO:0000256" key="1">
    <source>
        <dbReference type="ARBA" id="ARBA00003257"/>
    </source>
</evidence>
<dbReference type="GO" id="GO:0005743">
    <property type="term" value="C:mitochondrial inner membrane"/>
    <property type="evidence" value="ECO:0007669"/>
    <property type="project" value="UniProtKB-SubCell"/>
</dbReference>
<keyword evidence="17" id="KW-0999">Mitochondrion inner membrane</keyword>
<dbReference type="Pfam" id="PF00420">
    <property type="entry name" value="Oxidored_q2"/>
    <property type="match status" value="1"/>
</dbReference>
<keyword evidence="13 17" id="KW-0830">Ubiquinone</keyword>
<dbReference type="GO" id="GO:0042773">
    <property type="term" value="P:ATP synthesis coupled electron transport"/>
    <property type="evidence" value="ECO:0007669"/>
    <property type="project" value="UniProtKB-UniRule"/>
</dbReference>
<proteinExistence type="inferred from homology"/>
<keyword evidence="12 17" id="KW-0520">NAD</keyword>
<feature type="transmembrane region" description="Helical" evidence="17">
    <location>
        <begin position="56"/>
        <end position="80"/>
    </location>
</feature>
<dbReference type="Gene3D" id="1.10.287.3510">
    <property type="match status" value="1"/>
</dbReference>
<evidence type="ECO:0000256" key="16">
    <source>
        <dbReference type="ARBA" id="ARBA00049551"/>
    </source>
</evidence>
<name>A0A343DRD5_9NEOP</name>
<evidence type="ECO:0000256" key="9">
    <source>
        <dbReference type="ARBA" id="ARBA00022967"/>
    </source>
</evidence>
<comment type="function">
    <text evidence="17">Core subunit of the mitochondrial membrane respiratory chain NADH dehydrogenase (Complex I) which catalyzes electron transfer from NADH through the respiratory chain, using ubiquinone as an electron acceptor.</text>
</comment>
<evidence type="ECO:0000313" key="18">
    <source>
        <dbReference type="EMBL" id="ARX95736.1"/>
    </source>
</evidence>
<keyword evidence="9 17" id="KW-1278">Translocase</keyword>
<keyword evidence="10 17" id="KW-0249">Electron transport</keyword>
<geneLocation type="mitochondrion" evidence="18"/>
<dbReference type="AlphaFoldDB" id="A0A343DRD5"/>
<dbReference type="PANTHER" id="PTHR11434:SF0">
    <property type="entry name" value="NADH-UBIQUINONE OXIDOREDUCTASE CHAIN 4L"/>
    <property type="match status" value="1"/>
</dbReference>
<reference evidence="18" key="1">
    <citation type="journal article" date="2017" name="Sci. Rep.">
        <title>Mitochondrial genomes of two Australian fishflies with an evolutionary timescale of Chauliodinae.</title>
        <authorList>
            <person name="Yang F."/>
            <person name="Jiang Y."/>
            <person name="Yang D."/>
            <person name="Liu X."/>
        </authorList>
    </citation>
    <scope>NUCLEOTIDE SEQUENCE</scope>
</reference>
<feature type="transmembrane region" description="Helical" evidence="17">
    <location>
        <begin position="28"/>
        <end position="50"/>
    </location>
</feature>
<evidence type="ECO:0000256" key="12">
    <source>
        <dbReference type="ARBA" id="ARBA00023027"/>
    </source>
</evidence>
<evidence type="ECO:0000256" key="2">
    <source>
        <dbReference type="ARBA" id="ARBA00004225"/>
    </source>
</evidence>
<evidence type="ECO:0000256" key="8">
    <source>
        <dbReference type="ARBA" id="ARBA00022692"/>
    </source>
</evidence>
<comment type="catalytic activity">
    <reaction evidence="16 17">
        <text>a ubiquinone + NADH + 5 H(+)(in) = a ubiquinol + NAD(+) + 4 H(+)(out)</text>
        <dbReference type="Rhea" id="RHEA:29091"/>
        <dbReference type="Rhea" id="RHEA-COMP:9565"/>
        <dbReference type="Rhea" id="RHEA-COMP:9566"/>
        <dbReference type="ChEBI" id="CHEBI:15378"/>
        <dbReference type="ChEBI" id="CHEBI:16389"/>
        <dbReference type="ChEBI" id="CHEBI:17976"/>
        <dbReference type="ChEBI" id="CHEBI:57540"/>
        <dbReference type="ChEBI" id="CHEBI:57945"/>
        <dbReference type="EC" id="7.1.1.2"/>
    </reaction>
</comment>
<dbReference type="InterPro" id="IPR001133">
    <property type="entry name" value="NADH_UbQ_OxRdtase_chain4L/K"/>
</dbReference>
<dbReference type="EC" id="7.1.1.2" evidence="4 17"/>
<organism evidence="18">
    <name type="scientific">Protochauliodes biconicus</name>
    <dbReference type="NCBI Taxonomy" id="1452981"/>
    <lineage>
        <taxon>Eukaryota</taxon>
        <taxon>Metazoa</taxon>
        <taxon>Ecdysozoa</taxon>
        <taxon>Arthropoda</taxon>
        <taxon>Hexapoda</taxon>
        <taxon>Insecta</taxon>
        <taxon>Pterygota</taxon>
        <taxon>Neoptera</taxon>
        <taxon>Endopterygota</taxon>
        <taxon>Megaloptera</taxon>
        <taxon>Corydalidae</taxon>
        <taxon>Chauliodinae</taxon>
        <taxon>Protochauliodes</taxon>
    </lineage>
</organism>
<comment type="subcellular location">
    <subcellularLocation>
        <location evidence="17">Mitochondrion inner membrane</location>
        <topology evidence="17">Multi-pass membrane protein</topology>
    </subcellularLocation>
    <subcellularLocation>
        <location evidence="2">Mitochondrion membrane</location>
        <topology evidence="2">Multi-pass membrane protein</topology>
    </subcellularLocation>
</comment>
<feature type="transmembrane region" description="Helical" evidence="17">
    <location>
        <begin position="6"/>
        <end position="21"/>
    </location>
</feature>
<dbReference type="EMBL" id="KY230493">
    <property type="protein sequence ID" value="ARX95736.1"/>
    <property type="molecule type" value="Genomic_DNA"/>
</dbReference>
<evidence type="ECO:0000256" key="6">
    <source>
        <dbReference type="ARBA" id="ARBA00022448"/>
    </source>
</evidence>
<evidence type="ECO:0000256" key="7">
    <source>
        <dbReference type="ARBA" id="ARBA00022660"/>
    </source>
</evidence>
<accession>A0A343DRD5</accession>
<keyword evidence="7 17" id="KW-0679">Respiratory chain</keyword>
<evidence type="ECO:0000256" key="17">
    <source>
        <dbReference type="RuleBase" id="RU004419"/>
    </source>
</evidence>
<sequence length="96" mass="11457">MYFIQYFYVIMFISGVWVFVSKRKHLLLMLLSLEFIVISLFIMLVMYLLIYSYEFFFLMMFLTFSVCEGALGLGILVGMIRTHGNDYFHTFNILQC</sequence>
<evidence type="ECO:0000256" key="11">
    <source>
        <dbReference type="ARBA" id="ARBA00022989"/>
    </source>
</evidence>
<comment type="similarity">
    <text evidence="3 17">Belongs to the complex I subunit 4L family.</text>
</comment>
<keyword evidence="6 17" id="KW-0813">Transport</keyword>
<evidence type="ECO:0000256" key="5">
    <source>
        <dbReference type="ARBA" id="ARBA00016612"/>
    </source>
</evidence>
<keyword evidence="14 17" id="KW-0496">Mitochondrion</keyword>
<evidence type="ECO:0000256" key="3">
    <source>
        <dbReference type="ARBA" id="ARBA00010519"/>
    </source>
</evidence>
<dbReference type="GO" id="GO:0008137">
    <property type="term" value="F:NADH dehydrogenase (ubiquinone) activity"/>
    <property type="evidence" value="ECO:0007669"/>
    <property type="project" value="UniProtKB-EC"/>
</dbReference>
<evidence type="ECO:0000256" key="13">
    <source>
        <dbReference type="ARBA" id="ARBA00023075"/>
    </source>
</evidence>
<gene>
    <name evidence="18" type="primary">ND4L</name>
</gene>
<comment type="function">
    <text evidence="1">Core subunit of the mitochondrial membrane respiratory chain NADH dehydrogenase (Complex I) that is believed to belong to the minimal assembly required for catalysis. Complex I functions in the transfer of electrons from NADH to the respiratory chain. The immediate electron acceptor for the enzyme is believed to be ubiquinone.</text>
</comment>
<dbReference type="PANTHER" id="PTHR11434">
    <property type="entry name" value="NADH-UBIQUINONE OXIDOREDUCTASE SUBUNIT ND4L"/>
    <property type="match status" value="1"/>
</dbReference>
<keyword evidence="15 17" id="KW-0472">Membrane</keyword>
<keyword evidence="8 17" id="KW-0812">Transmembrane</keyword>
<protein>
    <recommendedName>
        <fullName evidence="5 17">NADH-ubiquinone oxidoreductase chain 4L</fullName>
        <ecNumber evidence="4 17">7.1.1.2</ecNumber>
    </recommendedName>
</protein>
<evidence type="ECO:0000256" key="15">
    <source>
        <dbReference type="ARBA" id="ARBA00023136"/>
    </source>
</evidence>
<dbReference type="GO" id="GO:0030964">
    <property type="term" value="C:NADH dehydrogenase complex"/>
    <property type="evidence" value="ECO:0007669"/>
    <property type="project" value="TreeGrafter"/>
</dbReference>
<keyword evidence="11 17" id="KW-1133">Transmembrane helix</keyword>
<evidence type="ECO:0000256" key="4">
    <source>
        <dbReference type="ARBA" id="ARBA00012944"/>
    </source>
</evidence>
<dbReference type="GO" id="GO:0016651">
    <property type="term" value="F:oxidoreductase activity, acting on NAD(P)H"/>
    <property type="evidence" value="ECO:0007669"/>
    <property type="project" value="InterPro"/>
</dbReference>